<dbReference type="Pfam" id="PF00353">
    <property type="entry name" value="HemolysinCabind"/>
    <property type="match status" value="1"/>
</dbReference>
<dbReference type="Proteomes" id="UP001442494">
    <property type="component" value="Unassembled WGS sequence"/>
</dbReference>
<dbReference type="PROSITE" id="PS00330">
    <property type="entry name" value="HEMOLYSIN_CALCIUM"/>
    <property type="match status" value="2"/>
</dbReference>
<keyword evidence="2" id="KW-1185">Reference proteome</keyword>
<dbReference type="InterPro" id="IPR001343">
    <property type="entry name" value="Hemolysn_Ca-bd"/>
</dbReference>
<reference evidence="1 2" key="1">
    <citation type="submission" date="2022-04" db="EMBL/GenBank/DDBJ databases">
        <title>Positive selection, recombination, and allopatry shape intraspecific diversity of widespread and dominant cyanobacteria.</title>
        <authorList>
            <person name="Wei J."/>
            <person name="Shu W."/>
            <person name="Hu C."/>
        </authorList>
    </citation>
    <scope>NUCLEOTIDE SEQUENCE [LARGE SCALE GENOMIC DNA]</scope>
    <source>
        <strain evidence="1 2">GB2-A5</strain>
    </source>
</reference>
<comment type="caution">
    <text evidence="1">The sequence shown here is derived from an EMBL/GenBank/DDBJ whole genome shotgun (WGS) entry which is preliminary data.</text>
</comment>
<protein>
    <submittedName>
        <fullName evidence="1">Calcium-binding protein</fullName>
    </submittedName>
</protein>
<dbReference type="InterPro" id="IPR018511">
    <property type="entry name" value="Hemolysin-typ_Ca-bd_CS"/>
</dbReference>
<dbReference type="Gene3D" id="2.150.10.10">
    <property type="entry name" value="Serralysin-like metalloprotease, C-terminal"/>
    <property type="match status" value="1"/>
</dbReference>
<dbReference type="SUPFAM" id="SSF51120">
    <property type="entry name" value="beta-Roll"/>
    <property type="match status" value="1"/>
</dbReference>
<evidence type="ECO:0000313" key="2">
    <source>
        <dbReference type="Proteomes" id="UP001442494"/>
    </source>
</evidence>
<dbReference type="PRINTS" id="PR00313">
    <property type="entry name" value="CABNDNGRPT"/>
</dbReference>
<organism evidence="1 2">
    <name type="scientific">Funiculus sociatus GB2-A5</name>
    <dbReference type="NCBI Taxonomy" id="2933946"/>
    <lineage>
        <taxon>Bacteria</taxon>
        <taxon>Bacillati</taxon>
        <taxon>Cyanobacteriota</taxon>
        <taxon>Cyanophyceae</taxon>
        <taxon>Coleofasciculales</taxon>
        <taxon>Coleofasciculaceae</taxon>
        <taxon>Funiculus</taxon>
    </lineage>
</organism>
<dbReference type="EMBL" id="JAMPKK010000013">
    <property type="protein sequence ID" value="MEP0864396.1"/>
    <property type="molecule type" value="Genomic_DNA"/>
</dbReference>
<name>A0ABV0JP07_9CYAN</name>
<evidence type="ECO:0000313" key="1">
    <source>
        <dbReference type="EMBL" id="MEP0864396.1"/>
    </source>
</evidence>
<sequence>MVDNATDIIVEDVNAGTDTVISSGTWTLGENLENLILNGADAINGTGNSLNNSISGNGADNTLDGGSGNDIINAGGGDDILVGGLGNDTLNGGAGSDRFVFNASNQGIDNITDFVVSDDTIEVSAAGFGGGLIAGAAIALDQFVIGSTSVDASDRFIYNSTNGALLFDADGTGAIAQIQIATLSTGLALTNADLVVI</sequence>
<proteinExistence type="predicted"/>
<dbReference type="InterPro" id="IPR011049">
    <property type="entry name" value="Serralysin-like_metalloprot_C"/>
</dbReference>
<accession>A0ABV0JP07</accession>
<gene>
    <name evidence="1" type="ORF">NDI37_07925</name>
</gene>